<dbReference type="PANTHER" id="PTHR10934:SF2">
    <property type="entry name" value="LARGE RIBOSOMAL SUBUNIT PROTEIN EL18"/>
    <property type="match status" value="1"/>
</dbReference>
<dbReference type="GO" id="GO:0006412">
    <property type="term" value="P:translation"/>
    <property type="evidence" value="ECO:0007669"/>
    <property type="project" value="InterPro"/>
</dbReference>
<gene>
    <name evidence="4" type="ORF">LITE_LOCUS18290</name>
</gene>
<dbReference type="Pfam" id="PF17135">
    <property type="entry name" value="Ribosomal_L18"/>
    <property type="match status" value="1"/>
</dbReference>
<protein>
    <recommendedName>
        <fullName evidence="3">Large ribosomal subunit protein uL15/eL18 domain-containing protein</fullName>
    </recommendedName>
</protein>
<keyword evidence="1" id="KW-0689">Ribosomal protein</keyword>
<dbReference type="InterPro" id="IPR000039">
    <property type="entry name" value="Ribosomal_eL18"/>
</dbReference>
<dbReference type="GO" id="GO:0003735">
    <property type="term" value="F:structural constituent of ribosome"/>
    <property type="evidence" value="ECO:0007669"/>
    <property type="project" value="InterPro"/>
</dbReference>
<sequence>MGIDFKEGCKSNETKHMASNSNSMKSSIYLKQCDNLYQFHVRRCRSSLNVSKRLFVSNINKHPRSLSRIVRFDLTLSPPPGMTHSHSKPFVWSKGRKFWKAIGRRNNRGFRA</sequence>
<dbReference type="Proteomes" id="UP001154282">
    <property type="component" value="Unassembled WGS sequence"/>
</dbReference>
<comment type="caution">
    <text evidence="4">The sequence shown here is derived from an EMBL/GenBank/DDBJ whole genome shotgun (WGS) entry which is preliminary data.</text>
</comment>
<evidence type="ECO:0000256" key="1">
    <source>
        <dbReference type="ARBA" id="ARBA00022980"/>
    </source>
</evidence>
<evidence type="ECO:0000256" key="2">
    <source>
        <dbReference type="ARBA" id="ARBA00023274"/>
    </source>
</evidence>
<evidence type="ECO:0000313" key="4">
    <source>
        <dbReference type="EMBL" id="CAI0420164.1"/>
    </source>
</evidence>
<dbReference type="AlphaFoldDB" id="A0AAV0KHB3"/>
<dbReference type="Gene3D" id="3.100.10.10">
    <property type="match status" value="2"/>
</dbReference>
<evidence type="ECO:0000313" key="5">
    <source>
        <dbReference type="Proteomes" id="UP001154282"/>
    </source>
</evidence>
<feature type="domain" description="Large ribosomal subunit protein uL15/eL18" evidence="3">
    <location>
        <begin position="11"/>
        <end position="71"/>
    </location>
</feature>
<accession>A0AAV0KHB3</accession>
<dbReference type="GO" id="GO:0003723">
    <property type="term" value="F:RNA binding"/>
    <property type="evidence" value="ECO:0007669"/>
    <property type="project" value="TreeGrafter"/>
</dbReference>
<evidence type="ECO:0000259" key="3">
    <source>
        <dbReference type="Pfam" id="PF17135"/>
    </source>
</evidence>
<name>A0AAV0KHB3_9ROSI</name>
<proteinExistence type="predicted"/>
<dbReference type="PANTHER" id="PTHR10934">
    <property type="entry name" value="60S RIBOSOMAL PROTEIN L18"/>
    <property type="match status" value="1"/>
</dbReference>
<keyword evidence="5" id="KW-1185">Reference proteome</keyword>
<reference evidence="4" key="1">
    <citation type="submission" date="2022-08" db="EMBL/GenBank/DDBJ databases">
        <authorList>
            <person name="Gutierrez-Valencia J."/>
        </authorList>
    </citation>
    <scope>NUCLEOTIDE SEQUENCE</scope>
</reference>
<dbReference type="EMBL" id="CAMGYJ010000005">
    <property type="protein sequence ID" value="CAI0420164.1"/>
    <property type="molecule type" value="Genomic_DNA"/>
</dbReference>
<dbReference type="GO" id="GO:0022625">
    <property type="term" value="C:cytosolic large ribosomal subunit"/>
    <property type="evidence" value="ECO:0007669"/>
    <property type="project" value="TreeGrafter"/>
</dbReference>
<dbReference type="InterPro" id="IPR021131">
    <property type="entry name" value="Ribosomal_uL15/eL18"/>
</dbReference>
<keyword evidence="2" id="KW-0687">Ribonucleoprotein</keyword>
<organism evidence="4 5">
    <name type="scientific">Linum tenue</name>
    <dbReference type="NCBI Taxonomy" id="586396"/>
    <lineage>
        <taxon>Eukaryota</taxon>
        <taxon>Viridiplantae</taxon>
        <taxon>Streptophyta</taxon>
        <taxon>Embryophyta</taxon>
        <taxon>Tracheophyta</taxon>
        <taxon>Spermatophyta</taxon>
        <taxon>Magnoliopsida</taxon>
        <taxon>eudicotyledons</taxon>
        <taxon>Gunneridae</taxon>
        <taxon>Pentapetalae</taxon>
        <taxon>rosids</taxon>
        <taxon>fabids</taxon>
        <taxon>Malpighiales</taxon>
        <taxon>Linaceae</taxon>
        <taxon>Linum</taxon>
    </lineage>
</organism>